<organism evidence="3 4">
    <name type="scientific">SAR86 cluster bacterium</name>
    <dbReference type="NCBI Taxonomy" id="2030880"/>
    <lineage>
        <taxon>Bacteria</taxon>
        <taxon>Pseudomonadati</taxon>
        <taxon>Pseudomonadota</taxon>
        <taxon>Gammaproteobacteria</taxon>
        <taxon>SAR86 cluster</taxon>
    </lineage>
</organism>
<protein>
    <submittedName>
        <fullName evidence="3">DUF2147 domain-containing protein</fullName>
    </submittedName>
</protein>
<evidence type="ECO:0000313" key="4">
    <source>
        <dbReference type="Proteomes" id="UP000315283"/>
    </source>
</evidence>
<evidence type="ECO:0000259" key="2">
    <source>
        <dbReference type="Pfam" id="PF09917"/>
    </source>
</evidence>
<dbReference type="PANTHER" id="PTHR36919">
    <property type="entry name" value="BLR1215 PROTEIN"/>
    <property type="match status" value="1"/>
</dbReference>
<accession>A0A520N3Y9</accession>
<dbReference type="InterPro" id="IPR019223">
    <property type="entry name" value="DUF2147"/>
</dbReference>
<feature type="signal peptide" evidence="1">
    <location>
        <begin position="1"/>
        <end position="26"/>
    </location>
</feature>
<feature type="chain" id="PRO_5021914750" evidence="1">
    <location>
        <begin position="27"/>
        <end position="164"/>
    </location>
</feature>
<reference evidence="3 4" key="1">
    <citation type="submission" date="2019-02" db="EMBL/GenBank/DDBJ databases">
        <title>Prokaryotic population dynamics and viral predation in marine succession experiment using metagenomics: the confinement effect.</title>
        <authorList>
            <person name="Haro-Moreno J.M."/>
            <person name="Rodriguez-Valera F."/>
            <person name="Lopez-Perez M."/>
        </authorList>
    </citation>
    <scope>NUCLEOTIDE SEQUENCE [LARGE SCALE GENOMIC DNA]</scope>
    <source>
        <strain evidence="3">MED-G164</strain>
    </source>
</reference>
<name>A0A520N3Y9_9GAMM</name>
<keyword evidence="1" id="KW-0732">Signal</keyword>
<proteinExistence type="predicted"/>
<dbReference type="Proteomes" id="UP000315283">
    <property type="component" value="Unassembled WGS sequence"/>
</dbReference>
<dbReference type="Gene3D" id="2.40.128.520">
    <property type="match status" value="1"/>
</dbReference>
<dbReference type="AlphaFoldDB" id="A0A520N3Y9"/>
<evidence type="ECO:0000256" key="1">
    <source>
        <dbReference type="SAM" id="SignalP"/>
    </source>
</evidence>
<comment type="caution">
    <text evidence="3">The sequence shown here is derived from an EMBL/GenBank/DDBJ whole genome shotgun (WGS) entry which is preliminary data.</text>
</comment>
<dbReference type="EMBL" id="SHBJ01000018">
    <property type="protein sequence ID" value="RZO28156.1"/>
    <property type="molecule type" value="Genomic_DNA"/>
</dbReference>
<feature type="domain" description="DUF2147" evidence="2">
    <location>
        <begin position="34"/>
        <end position="146"/>
    </location>
</feature>
<evidence type="ECO:0000313" key="3">
    <source>
        <dbReference type="EMBL" id="RZO28156.1"/>
    </source>
</evidence>
<sequence length="164" mass="18597">MKLLNTSVCKFIHISFLVLCSLNTNAQEDNLIEGYWLTSASIVEVKKCDNELCAIIEHIFVEEGVDPKSILDTNNKKKSLRNRPLVGINLLEGFKYSQSSETHYKEGKIYDPGRGRVFKSNLQLLENGNLKVEGCLMRVCGHEEWQPLNIILNKDGTRSAELKN</sequence>
<dbReference type="PANTHER" id="PTHR36919:SF2">
    <property type="entry name" value="BLL6627 PROTEIN"/>
    <property type="match status" value="1"/>
</dbReference>
<dbReference type="Pfam" id="PF09917">
    <property type="entry name" value="DUF2147"/>
    <property type="match status" value="1"/>
</dbReference>
<gene>
    <name evidence="3" type="ORF">EVA97_03080</name>
</gene>